<evidence type="ECO:0000313" key="1">
    <source>
        <dbReference type="EMBL" id="PKY57424.1"/>
    </source>
</evidence>
<sequence>MPRKTKRQLQVSKIPRKKGRYISRETEIEAVEGEKWMDNENINEWAEGEIVEDQIEDEINNDWTNDLEKFEKVGKKLITEVLCWHEKATGSIRAAYNGTSRTTVWRNTKKKEELARDAKGMRTLDTLFRSTEKSTNMPLPQSLKPQSLSPSPFLSFETTPNSSLISEEITRNLQIRLDEINQQCTVTKNVKMNKNVFTYDYLRHLSIRRYIQLLLDGWGKMDASNQIAQTVWSKVSEPQLKPGDKELVQITHDECHFYANDGQRRIWMREDEDILRSKHQGRSIIVSAFLCPCHRLLQLSDKQMRENPHIKSKEAFILRSVQTDGYWKSEHMLDQLVHQAIPIFEILHPGCVGVFCFDQSTNHNAMAADALIAVRMNLSPGRAQPKMRDGWYINEDGEKLVHSMVFPDNHKLKGKPKGIKQVPEVLISVPVTTIRKFARKSWRYMDAYNKGLEGRTAEWAVSKYKSHRRLPDNIERIMDDLNNT</sequence>
<comment type="caution">
    <text evidence="1">The sequence shown here is derived from an EMBL/GenBank/DDBJ whole genome shotgun (WGS) entry which is preliminary data.</text>
</comment>
<protein>
    <submittedName>
        <fullName evidence="1">Uncharacterized protein</fullName>
    </submittedName>
</protein>
<dbReference type="AlphaFoldDB" id="A0A2I1HEX9"/>
<reference evidence="1 2" key="1">
    <citation type="submission" date="2015-10" db="EMBL/GenBank/DDBJ databases">
        <title>Genome analyses suggest a sexual origin of heterokaryosis in a supposedly ancient asexual fungus.</title>
        <authorList>
            <person name="Ropars J."/>
            <person name="Sedzielewska K."/>
            <person name="Noel J."/>
            <person name="Charron P."/>
            <person name="Farinelli L."/>
            <person name="Marton T."/>
            <person name="Kruger M."/>
            <person name="Pelin A."/>
            <person name="Brachmann A."/>
            <person name="Corradi N."/>
        </authorList>
    </citation>
    <scope>NUCLEOTIDE SEQUENCE [LARGE SCALE GENOMIC DNA]</scope>
    <source>
        <strain evidence="1 2">A4</strain>
    </source>
</reference>
<accession>A0A2I1HEX9</accession>
<dbReference type="Proteomes" id="UP000234323">
    <property type="component" value="Unassembled WGS sequence"/>
</dbReference>
<dbReference type="EMBL" id="LLXI01002546">
    <property type="protein sequence ID" value="PKY57424.1"/>
    <property type="molecule type" value="Genomic_DNA"/>
</dbReference>
<dbReference type="VEuPathDB" id="FungiDB:RhiirA1_512186"/>
<proteinExistence type="predicted"/>
<dbReference type="PANTHER" id="PTHR35871">
    <property type="entry name" value="EXPRESSED PROTEIN"/>
    <property type="match status" value="1"/>
</dbReference>
<dbReference type="PANTHER" id="PTHR35871:SF1">
    <property type="entry name" value="CXC1-LIKE CYSTEINE CLUSTER ASSOCIATED WITH KDZ TRANSPOSASES DOMAIN-CONTAINING PROTEIN"/>
    <property type="match status" value="1"/>
</dbReference>
<organism evidence="1 2">
    <name type="scientific">Rhizophagus irregularis</name>
    <dbReference type="NCBI Taxonomy" id="588596"/>
    <lineage>
        <taxon>Eukaryota</taxon>
        <taxon>Fungi</taxon>
        <taxon>Fungi incertae sedis</taxon>
        <taxon>Mucoromycota</taxon>
        <taxon>Glomeromycotina</taxon>
        <taxon>Glomeromycetes</taxon>
        <taxon>Glomerales</taxon>
        <taxon>Glomeraceae</taxon>
        <taxon>Rhizophagus</taxon>
    </lineage>
</organism>
<dbReference type="VEuPathDB" id="FungiDB:RhiirA1_480538"/>
<name>A0A2I1HEX9_9GLOM</name>
<dbReference type="VEuPathDB" id="FungiDB:FUN_009235"/>
<evidence type="ECO:0000313" key="2">
    <source>
        <dbReference type="Proteomes" id="UP000234323"/>
    </source>
</evidence>
<gene>
    <name evidence="1" type="ORF">RhiirA4_428978</name>
</gene>
<keyword evidence="2" id="KW-1185">Reference proteome</keyword>